<organism evidence="2 3">
    <name type="scientific">Halosimplex carlsbadense 2-9-1</name>
    <dbReference type="NCBI Taxonomy" id="797114"/>
    <lineage>
        <taxon>Archaea</taxon>
        <taxon>Methanobacteriati</taxon>
        <taxon>Methanobacteriota</taxon>
        <taxon>Stenosarchaea group</taxon>
        <taxon>Halobacteria</taxon>
        <taxon>Halobacteriales</taxon>
        <taxon>Haloarculaceae</taxon>
        <taxon>Halosimplex</taxon>
    </lineage>
</organism>
<protein>
    <recommendedName>
        <fullName evidence="4">DUF3006 domain-containing protein</fullName>
    </recommendedName>
</protein>
<dbReference type="InterPro" id="IPR021377">
    <property type="entry name" value="DUF3006"/>
</dbReference>
<dbReference type="Proteomes" id="UP000011626">
    <property type="component" value="Unassembled WGS sequence"/>
</dbReference>
<feature type="region of interest" description="Disordered" evidence="1">
    <location>
        <begin position="68"/>
        <end position="97"/>
    </location>
</feature>
<dbReference type="AlphaFoldDB" id="M0CC96"/>
<evidence type="ECO:0008006" key="4">
    <source>
        <dbReference type="Google" id="ProtNLM"/>
    </source>
</evidence>
<accession>M0CC96</accession>
<dbReference type="STRING" id="797114.C475_19738"/>
<reference evidence="2 3" key="1">
    <citation type="journal article" date="2014" name="PLoS Genet.">
        <title>Phylogenetically driven sequencing of extremely halophilic archaea reveals strategies for static and dynamic osmo-response.</title>
        <authorList>
            <person name="Becker E.A."/>
            <person name="Seitzer P.M."/>
            <person name="Tritt A."/>
            <person name="Larsen D."/>
            <person name="Krusor M."/>
            <person name="Yao A.I."/>
            <person name="Wu D."/>
            <person name="Madern D."/>
            <person name="Eisen J.A."/>
            <person name="Darling A.E."/>
            <person name="Facciotti M.T."/>
        </authorList>
    </citation>
    <scope>NUCLEOTIDE SEQUENCE [LARGE SCALE GENOMIC DNA]</scope>
    <source>
        <strain evidence="2 3">2-9-1</strain>
    </source>
</reference>
<keyword evidence="3" id="KW-1185">Reference proteome</keyword>
<dbReference type="eggNOG" id="arCOG06330">
    <property type="taxonomic scope" value="Archaea"/>
</dbReference>
<name>M0CC96_9EURY</name>
<evidence type="ECO:0000256" key="1">
    <source>
        <dbReference type="SAM" id="MobiDB-lite"/>
    </source>
</evidence>
<dbReference type="Pfam" id="PF11213">
    <property type="entry name" value="DUF3006"/>
    <property type="match status" value="1"/>
</dbReference>
<evidence type="ECO:0000313" key="2">
    <source>
        <dbReference type="EMBL" id="ELZ20865.1"/>
    </source>
</evidence>
<evidence type="ECO:0000313" key="3">
    <source>
        <dbReference type="Proteomes" id="UP000011626"/>
    </source>
</evidence>
<sequence>MIPDGTYTAVVDRIEDSLATLEVDGEDELYELTVDERDLPGPAGHADAILEIALVDGTLVGVDYDRQATEERNRQAQDRFDQLSQRPPRDDDADDSR</sequence>
<gene>
    <name evidence="2" type="ORF">C475_19738</name>
</gene>
<dbReference type="OrthoDB" id="299121at2157"/>
<comment type="caution">
    <text evidence="2">The sequence shown here is derived from an EMBL/GenBank/DDBJ whole genome shotgun (WGS) entry which is preliminary data.</text>
</comment>
<dbReference type="EMBL" id="AOIU01000044">
    <property type="protein sequence ID" value="ELZ20865.1"/>
    <property type="molecule type" value="Genomic_DNA"/>
</dbReference>
<proteinExistence type="predicted"/>
<dbReference type="RefSeq" id="WP_006885611.1">
    <property type="nucleotide sequence ID" value="NZ_AOIU01000044.1"/>
</dbReference>